<accession>A0ABR3V5J0</accession>
<keyword evidence="5 8" id="KW-0472">Membrane</keyword>
<comment type="caution">
    <text evidence="9">The sequence shown here is derived from an EMBL/GenBank/DDBJ whole genome shotgun (WGS) entry which is preliminary data.</text>
</comment>
<feature type="compositionally biased region" description="Basic and acidic residues" evidence="7">
    <location>
        <begin position="693"/>
        <end position="703"/>
    </location>
</feature>
<evidence type="ECO:0000256" key="2">
    <source>
        <dbReference type="ARBA" id="ARBA00022679"/>
    </source>
</evidence>
<feature type="transmembrane region" description="Helical" evidence="8">
    <location>
        <begin position="647"/>
        <end position="667"/>
    </location>
</feature>
<feature type="region of interest" description="Disordered" evidence="7">
    <location>
        <begin position="683"/>
        <end position="719"/>
    </location>
</feature>
<reference evidence="9 10" key="1">
    <citation type="journal article" date="2024" name="Commun. Biol.">
        <title>Comparative genomic analysis of thermophilic fungi reveals convergent evolutionary adaptations and gene losses.</title>
        <authorList>
            <person name="Steindorff A.S."/>
            <person name="Aguilar-Pontes M.V."/>
            <person name="Robinson A.J."/>
            <person name="Andreopoulos B."/>
            <person name="LaButti K."/>
            <person name="Kuo A."/>
            <person name="Mondo S."/>
            <person name="Riley R."/>
            <person name="Otillar R."/>
            <person name="Haridas S."/>
            <person name="Lipzen A."/>
            <person name="Grimwood J."/>
            <person name="Schmutz J."/>
            <person name="Clum A."/>
            <person name="Reid I.D."/>
            <person name="Moisan M.C."/>
            <person name="Butler G."/>
            <person name="Nguyen T.T.M."/>
            <person name="Dewar K."/>
            <person name="Conant G."/>
            <person name="Drula E."/>
            <person name="Henrissat B."/>
            <person name="Hansel C."/>
            <person name="Singer S."/>
            <person name="Hutchinson M.I."/>
            <person name="de Vries R.P."/>
            <person name="Natvig D.O."/>
            <person name="Powell A.J."/>
            <person name="Tsang A."/>
            <person name="Grigoriev I.V."/>
        </authorList>
    </citation>
    <scope>NUCLEOTIDE SEQUENCE [LARGE SCALE GENOMIC DNA]</scope>
    <source>
        <strain evidence="9 10">CBS 620.91</strain>
    </source>
</reference>
<dbReference type="Proteomes" id="UP001583172">
    <property type="component" value="Unassembled WGS sequence"/>
</dbReference>
<dbReference type="InterPro" id="IPR004299">
    <property type="entry name" value="MBOAT_fam"/>
</dbReference>
<keyword evidence="6" id="KW-0012">Acyltransferase</keyword>
<feature type="transmembrane region" description="Helical" evidence="8">
    <location>
        <begin position="552"/>
        <end position="570"/>
    </location>
</feature>
<dbReference type="PANTHER" id="PTHR13906:SF4">
    <property type="entry name" value="LYSOPHOSPHOLIPID ACYLTRANSFERASE 6"/>
    <property type="match status" value="1"/>
</dbReference>
<feature type="transmembrane region" description="Helical" evidence="8">
    <location>
        <begin position="451"/>
        <end position="470"/>
    </location>
</feature>
<gene>
    <name evidence="9" type="ORF">VTJ49DRAFT_4796</name>
</gene>
<dbReference type="PANTHER" id="PTHR13906">
    <property type="entry name" value="PORCUPINE"/>
    <property type="match status" value="1"/>
</dbReference>
<organism evidence="9 10">
    <name type="scientific">Humicola insolens</name>
    <name type="common">Soft-rot fungus</name>
    <dbReference type="NCBI Taxonomy" id="85995"/>
    <lineage>
        <taxon>Eukaryota</taxon>
        <taxon>Fungi</taxon>
        <taxon>Dikarya</taxon>
        <taxon>Ascomycota</taxon>
        <taxon>Pezizomycotina</taxon>
        <taxon>Sordariomycetes</taxon>
        <taxon>Sordariomycetidae</taxon>
        <taxon>Sordariales</taxon>
        <taxon>Chaetomiaceae</taxon>
        <taxon>Mycothermus</taxon>
    </lineage>
</organism>
<evidence type="ECO:0000313" key="9">
    <source>
        <dbReference type="EMBL" id="KAL1836686.1"/>
    </source>
</evidence>
<protein>
    <submittedName>
        <fullName evidence="9">Uncharacterized protein</fullName>
    </submittedName>
</protein>
<keyword evidence="2" id="KW-0808">Transferase</keyword>
<feature type="transmembrane region" description="Helical" evidence="8">
    <location>
        <begin position="615"/>
        <end position="635"/>
    </location>
</feature>
<sequence length="746" mass="84431">MSARSSIDLSQRGDAKLTYPVLRYCLDDPENDTTVFGLINSLQSRLSSSCPHLQLDRVDGPQCEHTTPSAAVTDFHKERSKKRIQNIFTSEHIERCHSPEYRCHNCGAFFQGHNKKDRDKSRSEHFKSRCASKKEDGPYLLLPKVVCDEWRKARKDFRTKRWKEDYERHFNTRYGDDEHWAKYEIERRILWKAIAPSNPAFVYLGDKLGAGPDELKLIFSILLSYPLAGVLKRVPDARPAYKNLFSISVSIFYLVGLFDLWDGLRTMLISAGGAYAIAKYLRGSAYMPWVGFVFLMGHMSINHIARQAANNPRSVDITGAQMVLVMKLSAFCWNVADGLLPEAELSDVQKDRRLTQLPSLLDYAGFVFFFPSMLVGPAFDFADYRRWLDTSMFEVPANVDPSKKPRTRRKHKIPRSGTPAVIKLVTGLLWILAFLKLSAYFSPDVLLSDGFLTHGFLARVLVLHFVGFTARTKYYGAWTMSEGACILAGLGYNGVDPVTGKVSWNRLQNIDPWGVEFAQNTRGYLDSWNINTSKWLRNYIYLRVTPRGKKPGFRATLAAFVTSAFWHGFYPGYYMSFVLGALIQNVAKHLRRNLRPFFIDPRTGAPLPAKKYYDIASWLATQLTFSFAVAPFLILEFRGSFRAWSRVYFYGLIGTAALMAFFTVPGAKAPLKRALERRNAAAGMSAGEGAAGKGKEKLKEKRPQLGRSTDSEDSILRSRTPVLGITPDFETELSEAIGEIKKTARK</sequence>
<dbReference type="InterPro" id="IPR049941">
    <property type="entry name" value="LPLAT_7/PORCN-like"/>
</dbReference>
<comment type="subcellular location">
    <subcellularLocation>
        <location evidence="1">Membrane</location>
        <topology evidence="1">Multi-pass membrane protein</topology>
    </subcellularLocation>
</comment>
<evidence type="ECO:0000256" key="4">
    <source>
        <dbReference type="ARBA" id="ARBA00022989"/>
    </source>
</evidence>
<keyword evidence="4 8" id="KW-1133">Transmembrane helix</keyword>
<evidence type="ECO:0000313" key="10">
    <source>
        <dbReference type="Proteomes" id="UP001583172"/>
    </source>
</evidence>
<feature type="transmembrane region" description="Helical" evidence="8">
    <location>
        <begin position="363"/>
        <end position="382"/>
    </location>
</feature>
<evidence type="ECO:0000256" key="1">
    <source>
        <dbReference type="ARBA" id="ARBA00004141"/>
    </source>
</evidence>
<evidence type="ECO:0000256" key="8">
    <source>
        <dbReference type="SAM" id="Phobius"/>
    </source>
</evidence>
<evidence type="ECO:0000256" key="7">
    <source>
        <dbReference type="SAM" id="MobiDB-lite"/>
    </source>
</evidence>
<keyword evidence="3 8" id="KW-0812">Transmembrane</keyword>
<feature type="transmembrane region" description="Helical" evidence="8">
    <location>
        <begin position="420"/>
        <end position="439"/>
    </location>
</feature>
<name>A0ABR3V5J0_HUMIN</name>
<dbReference type="EMBL" id="JAZGSY010000379">
    <property type="protein sequence ID" value="KAL1836686.1"/>
    <property type="molecule type" value="Genomic_DNA"/>
</dbReference>
<evidence type="ECO:0000256" key="6">
    <source>
        <dbReference type="ARBA" id="ARBA00023315"/>
    </source>
</evidence>
<evidence type="ECO:0000256" key="5">
    <source>
        <dbReference type="ARBA" id="ARBA00023136"/>
    </source>
</evidence>
<evidence type="ECO:0000256" key="3">
    <source>
        <dbReference type="ARBA" id="ARBA00022692"/>
    </source>
</evidence>
<dbReference type="Pfam" id="PF03062">
    <property type="entry name" value="MBOAT"/>
    <property type="match status" value="1"/>
</dbReference>
<proteinExistence type="predicted"/>
<keyword evidence="10" id="KW-1185">Reference proteome</keyword>